<gene>
    <name evidence="2" type="ORF">BCF38_10543</name>
    <name evidence="3" type="ORF">SAMN05421539_10543</name>
</gene>
<evidence type="ECO:0000313" key="4">
    <source>
        <dbReference type="Proteomes" id="UP000245839"/>
    </source>
</evidence>
<proteinExistence type="predicted"/>
<reference evidence="3 5" key="1">
    <citation type="submission" date="2016-10" db="EMBL/GenBank/DDBJ databases">
        <authorList>
            <person name="Cai Z."/>
        </authorList>
    </citation>
    <scope>NUCLEOTIDE SEQUENCE [LARGE SCALE GENOMIC DNA]</scope>
    <source>
        <strain evidence="3 5">DSM 25227</strain>
    </source>
</reference>
<accession>A0A2Y9AQ77</accession>
<evidence type="ECO:0000313" key="3">
    <source>
        <dbReference type="EMBL" id="SSA46580.1"/>
    </source>
</evidence>
<feature type="signal peptide" evidence="1">
    <location>
        <begin position="1"/>
        <end position="27"/>
    </location>
</feature>
<keyword evidence="1" id="KW-0732">Signal</keyword>
<protein>
    <submittedName>
        <fullName evidence="3">Uncharacterized protein</fullName>
    </submittedName>
</protein>
<dbReference type="EMBL" id="QGDJ01000005">
    <property type="protein sequence ID" value="PWJ18056.1"/>
    <property type="molecule type" value="Genomic_DNA"/>
</dbReference>
<name>A0A2Y9AQ77_9RHOB</name>
<feature type="chain" id="PRO_5036326965" evidence="1">
    <location>
        <begin position="28"/>
        <end position="96"/>
    </location>
</feature>
<reference evidence="2 4" key="2">
    <citation type="submission" date="2018-03" db="EMBL/GenBank/DDBJ databases">
        <title>Genomic Encyclopedia of Archaeal and Bacterial Type Strains, Phase II (KMG-II): from individual species to whole genera.</title>
        <authorList>
            <person name="Goeker M."/>
        </authorList>
    </citation>
    <scope>NUCLEOTIDE SEQUENCE [LARGE SCALE GENOMIC DNA]</scope>
    <source>
        <strain evidence="2 4">DSM 25227</strain>
    </source>
</reference>
<evidence type="ECO:0000256" key="1">
    <source>
        <dbReference type="SAM" id="SignalP"/>
    </source>
</evidence>
<dbReference type="EMBL" id="UETC01000005">
    <property type="protein sequence ID" value="SSA46580.1"/>
    <property type="molecule type" value="Genomic_DNA"/>
</dbReference>
<keyword evidence="4" id="KW-1185">Reference proteome</keyword>
<evidence type="ECO:0000313" key="5">
    <source>
        <dbReference type="Proteomes" id="UP000251571"/>
    </source>
</evidence>
<dbReference type="Proteomes" id="UP000251571">
    <property type="component" value="Unassembled WGS sequence"/>
</dbReference>
<dbReference type="Proteomes" id="UP000245839">
    <property type="component" value="Unassembled WGS sequence"/>
</dbReference>
<sequence length="96" mass="9806">MGKHMKHRNFVLAAIASVLVAAGPAAAATLWNQAPSGSSGIVNHGAPGGTVDYAYILSGVAFSSDVVIDSIQTLNFNTGGFPFPSSVDAVVNIFDQ</sequence>
<organism evidence="3 5">
    <name type="scientific">Jannaschia seohaensis</name>
    <dbReference type="NCBI Taxonomy" id="475081"/>
    <lineage>
        <taxon>Bacteria</taxon>
        <taxon>Pseudomonadati</taxon>
        <taxon>Pseudomonadota</taxon>
        <taxon>Alphaproteobacteria</taxon>
        <taxon>Rhodobacterales</taxon>
        <taxon>Roseobacteraceae</taxon>
        <taxon>Jannaschia</taxon>
    </lineage>
</organism>
<dbReference type="AlphaFoldDB" id="A0A2Y9AQ77"/>
<evidence type="ECO:0000313" key="2">
    <source>
        <dbReference type="EMBL" id="PWJ18056.1"/>
    </source>
</evidence>